<comment type="caution">
    <text evidence="2">The sequence shown here is derived from an EMBL/GenBank/DDBJ whole genome shotgun (WGS) entry which is preliminary data.</text>
</comment>
<dbReference type="InterPro" id="IPR014179">
    <property type="entry name" value="PfaD-like_TIM-barrel"/>
</dbReference>
<dbReference type="Gene3D" id="3.20.20.70">
    <property type="entry name" value="Aldolase class I"/>
    <property type="match status" value="2"/>
</dbReference>
<dbReference type="AlphaFoldDB" id="A0A2N3Y5B1"/>
<name>A0A2N3Y5B1_SACSN</name>
<dbReference type="InterPro" id="IPR013785">
    <property type="entry name" value="Aldolase_TIM"/>
</dbReference>
<proteinExistence type="predicted"/>
<dbReference type="NCBIfam" id="TIGR02814">
    <property type="entry name" value="pfaD_fam"/>
    <property type="match status" value="1"/>
</dbReference>
<feature type="domain" description="[Acyl-carrier-protein] S-malonyltransferase-like inserted helical" evidence="1">
    <location>
        <begin position="377"/>
        <end position="456"/>
    </location>
</feature>
<evidence type="ECO:0000259" key="1">
    <source>
        <dbReference type="Pfam" id="PF21607"/>
    </source>
</evidence>
<dbReference type="Proteomes" id="UP000233786">
    <property type="component" value="Unassembled WGS sequence"/>
</dbReference>
<gene>
    <name evidence="2" type="ORF">A8926_6161</name>
</gene>
<protein>
    <submittedName>
        <fullName evidence="2">PfaD family protein</fullName>
    </submittedName>
</protein>
<dbReference type="SUPFAM" id="SSF51412">
    <property type="entry name" value="Inosine monophosphate dehydrogenase (IMPDH)"/>
    <property type="match status" value="1"/>
</dbReference>
<dbReference type="PANTHER" id="PTHR32332">
    <property type="entry name" value="2-NITROPROPANE DIOXYGENASE"/>
    <property type="match status" value="1"/>
</dbReference>
<accession>A0A2N3Y5B1</accession>
<reference evidence="2" key="1">
    <citation type="submission" date="2017-12" db="EMBL/GenBank/DDBJ databases">
        <title>Sequencing the genomes of 1000 Actinobacteria strains.</title>
        <authorList>
            <person name="Klenk H.-P."/>
        </authorList>
    </citation>
    <scope>NUCLEOTIDE SEQUENCE [LARGE SCALE GENOMIC DNA]</scope>
    <source>
        <strain evidence="2">DSM 44228</strain>
    </source>
</reference>
<dbReference type="OrthoDB" id="3543921at2"/>
<dbReference type="Pfam" id="PF21607">
    <property type="entry name" value="FabD_helical_ins"/>
    <property type="match status" value="1"/>
</dbReference>
<keyword evidence="3" id="KW-1185">Reference proteome</keyword>
<evidence type="ECO:0000313" key="3">
    <source>
        <dbReference type="Proteomes" id="UP000233786"/>
    </source>
</evidence>
<evidence type="ECO:0000313" key="2">
    <source>
        <dbReference type="EMBL" id="PKW18100.1"/>
    </source>
</evidence>
<sequence length="524" mass="57082">MKMSSTTAPTAVPPGARESLADVAARIREEVQIVATPDNGIGAIVGDPRGRRVLATLPPLYPEWLGDRSFNEVHGTRFPYVAGEMANGIATAELVIVMARADMLGFFGAAGIPVPKVTAVVQNLRKALPGRQNWGVNLIHAPQNPAWERNLVDMLLREQVPAVSASAFMDLTPTAVQLAASGLRTDRSGRIVRGTRLFAKVSRPEVAEKFLAPAPQGLLDELVLNGRITADEAKLAKHVPVAEDITVEADSGGHTDNRPLGSLLPRIMELRDALCTRFRHGRNVRIGAAGGLGTPQGVASALAAGAAYVLTGSVNQTCLEAGISAEAKEMLAAADIADVMMAPASDMFELGAKVQVLRKGTMFGPRANQLYQIYRQYRSFDEIPSREAEKLERTVLGATIADIWAETRRYWLERDPDELSRAEADPKHRMALVFRWYLGRSSWWAIRGETPRRTDYQLWCGPATGAFNRWVAGSFLEDPANRSVVQVARNLLEGAAVVTRAHQLRTYGVPVPATAFRFTPRRLT</sequence>
<dbReference type="PANTHER" id="PTHR32332:SF20">
    <property type="entry name" value="2-NITROPROPANE DIOXYGENASE-LIKE PROTEIN"/>
    <property type="match status" value="1"/>
</dbReference>
<dbReference type="EMBL" id="PJNB01000001">
    <property type="protein sequence ID" value="PKW18100.1"/>
    <property type="molecule type" value="Genomic_DNA"/>
</dbReference>
<dbReference type="STRING" id="994479.GCA_000194155_06806"/>
<organism evidence="2 3">
    <name type="scientific">Saccharopolyspora spinosa</name>
    <dbReference type="NCBI Taxonomy" id="60894"/>
    <lineage>
        <taxon>Bacteria</taxon>
        <taxon>Bacillati</taxon>
        <taxon>Actinomycetota</taxon>
        <taxon>Actinomycetes</taxon>
        <taxon>Pseudonocardiales</taxon>
        <taxon>Pseudonocardiaceae</taxon>
        <taxon>Saccharopolyspora</taxon>
    </lineage>
</organism>
<dbReference type="InterPro" id="IPR049489">
    <property type="entry name" value="FabD-like_helical_ins"/>
</dbReference>